<dbReference type="Proteomes" id="UP000006201">
    <property type="component" value="Unassembled WGS sequence"/>
</dbReference>
<dbReference type="HOGENOM" id="CLU_042543_0_0_6"/>
<feature type="domain" description="Calcineurin-like phosphoesterase" evidence="2">
    <location>
        <begin position="86"/>
        <end position="302"/>
    </location>
</feature>
<organism evidence="3 4">
    <name type="scientific">Pseudoalteromonas tunicata D2</name>
    <dbReference type="NCBI Taxonomy" id="87626"/>
    <lineage>
        <taxon>Bacteria</taxon>
        <taxon>Pseudomonadati</taxon>
        <taxon>Pseudomonadota</taxon>
        <taxon>Gammaproteobacteria</taxon>
        <taxon>Alteromonadales</taxon>
        <taxon>Pseudoalteromonadaceae</taxon>
        <taxon>Pseudoalteromonas</taxon>
    </lineage>
</organism>
<dbReference type="Gene3D" id="3.60.21.10">
    <property type="match status" value="1"/>
</dbReference>
<comment type="caution">
    <text evidence="3">The sequence shown here is derived from an EMBL/GenBank/DDBJ whole genome shotgun (WGS) entry which is preliminary data.</text>
</comment>
<dbReference type="InterPro" id="IPR029052">
    <property type="entry name" value="Metallo-depent_PP-like"/>
</dbReference>
<reference evidence="3 4" key="1">
    <citation type="submission" date="2006-02" db="EMBL/GenBank/DDBJ databases">
        <authorList>
            <person name="Moran M.A."/>
            <person name="Kjelleberg S."/>
            <person name="Egan S."/>
            <person name="Saunders N."/>
            <person name="Thomas T."/>
            <person name="Ferriera S."/>
            <person name="Johnson J."/>
            <person name="Kravitz S."/>
            <person name="Halpern A."/>
            <person name="Remington K."/>
            <person name="Beeson K."/>
            <person name="Tran B."/>
            <person name="Rogers Y.-H."/>
            <person name="Friedman R."/>
            <person name="Venter J.C."/>
        </authorList>
    </citation>
    <scope>NUCLEOTIDE SEQUENCE [LARGE SCALE GENOMIC DNA]</scope>
    <source>
        <strain evidence="3 4">D2</strain>
    </source>
</reference>
<dbReference type="eggNOG" id="COG0639">
    <property type="taxonomic scope" value="Bacteria"/>
</dbReference>
<dbReference type="RefSeq" id="WP_009839120.1">
    <property type="nucleotide sequence ID" value="NZ_AAOH01000008.1"/>
</dbReference>
<dbReference type="PANTHER" id="PTHR46546:SF4">
    <property type="entry name" value="SHEWANELLA-LIKE PROTEIN PHOSPHATASE 1"/>
    <property type="match status" value="1"/>
</dbReference>
<evidence type="ECO:0000313" key="3">
    <source>
        <dbReference type="EMBL" id="EAR26877.1"/>
    </source>
</evidence>
<evidence type="ECO:0000256" key="1">
    <source>
        <dbReference type="SAM" id="SignalP"/>
    </source>
</evidence>
<dbReference type="AlphaFoldDB" id="A4CE65"/>
<keyword evidence="1" id="KW-0732">Signal</keyword>
<feature type="chain" id="PRO_5002666021" description="Calcineurin-like phosphoesterase domain-containing protein" evidence="1">
    <location>
        <begin position="25"/>
        <end position="356"/>
    </location>
</feature>
<keyword evidence="4" id="KW-1185">Reference proteome</keyword>
<evidence type="ECO:0000259" key="2">
    <source>
        <dbReference type="Pfam" id="PF00149"/>
    </source>
</evidence>
<dbReference type="STRING" id="87626.PTD2_09863"/>
<proteinExistence type="predicted"/>
<protein>
    <recommendedName>
        <fullName evidence="2">Calcineurin-like phosphoesterase domain-containing protein</fullName>
    </recommendedName>
</protein>
<feature type="signal peptide" evidence="1">
    <location>
        <begin position="1"/>
        <end position="24"/>
    </location>
</feature>
<accession>A4CE65</accession>
<dbReference type="GO" id="GO:0016787">
    <property type="term" value="F:hydrolase activity"/>
    <property type="evidence" value="ECO:0007669"/>
    <property type="project" value="InterPro"/>
</dbReference>
<gene>
    <name evidence="3" type="ORF">PTD2_09863</name>
</gene>
<name>A4CE65_9GAMM</name>
<dbReference type="Pfam" id="PF00149">
    <property type="entry name" value="Metallophos"/>
    <property type="match status" value="1"/>
</dbReference>
<dbReference type="EMBL" id="AAOH01000008">
    <property type="protein sequence ID" value="EAR26877.1"/>
    <property type="molecule type" value="Genomic_DNA"/>
</dbReference>
<dbReference type="SUPFAM" id="SSF56300">
    <property type="entry name" value="Metallo-dependent phosphatases"/>
    <property type="match status" value="1"/>
</dbReference>
<evidence type="ECO:0000313" key="4">
    <source>
        <dbReference type="Proteomes" id="UP000006201"/>
    </source>
</evidence>
<dbReference type="InterPro" id="IPR004843">
    <property type="entry name" value="Calcineurin-like_PHP"/>
</dbReference>
<sequence length="356" mass="40723">MLLSKKIKLISLIASVCLSTMVNAQSEAEPTKVLYNDGPYLIDGKNALQQYSIEKNKLKITNYQGAEHFPAQFPISSSDIYQNVDKIAAISDIHGQVDIFIQLLKKNGVIDSAHNWQFGNGHLVITGDIFDRGDTVTEALWLVYKLEQQAEKAGGKVHYLLGNHEYMVLRGDERYLHDKYRQTLVLMQRDLKSLLGADTILGRWLRSKSTIIKINDMVFLHGGIHQDYLDLKLNLTQANQHFRDSIGLVKAQMVDNPIYFTLHGSTGPVWYRGYFRDEYLTQAQVDSILKELEAQYIIVGHTSFEQLETRFDNRIIAIDSSIKNGKKGELLLWQKQRFMRADMQGKQTEFIPLKAQ</sequence>
<dbReference type="PANTHER" id="PTHR46546">
    <property type="entry name" value="SHEWANELLA-LIKE PROTEIN PHOSPHATASE 1"/>
    <property type="match status" value="1"/>
</dbReference>